<keyword evidence="3" id="KW-1185">Reference proteome</keyword>
<dbReference type="Ensembl" id="ENSACOT00000021024.1">
    <property type="protein sequence ID" value="ENSACOP00000020291.1"/>
    <property type="gene ID" value="ENSACOG00000013969.1"/>
</dbReference>
<reference evidence="2" key="2">
    <citation type="submission" date="2025-09" db="UniProtKB">
        <authorList>
            <consortium name="Ensembl"/>
        </authorList>
    </citation>
    <scope>IDENTIFICATION</scope>
</reference>
<protein>
    <recommendedName>
        <fullName evidence="4">Interleukin-4</fullName>
    </recommendedName>
</protein>
<feature type="chain" id="PRO_5045309947" description="Interleukin-4" evidence="1">
    <location>
        <begin position="20"/>
        <end position="137"/>
    </location>
</feature>
<feature type="signal peptide" evidence="1">
    <location>
        <begin position="1"/>
        <end position="19"/>
    </location>
</feature>
<keyword evidence="1" id="KW-0732">Signal</keyword>
<sequence length="137" mass="15115">MCQALPGLNVLLSLPVAGGWNWVSFKDPSTQTRLWFFFALVQSAVDKAPAAQKGVSKTTRVSFQQDNDLETLCKASTGAWEGRSCHKHLEGIFTNLLKLVQQKAPCPVAGGRTTSLSDFLLDLQRALRRLVKEQSLK</sequence>
<proteinExistence type="predicted"/>
<organism evidence="2 3">
    <name type="scientific">Amazona collaria</name>
    <name type="common">yellow-billed parrot</name>
    <dbReference type="NCBI Taxonomy" id="241587"/>
    <lineage>
        <taxon>Eukaryota</taxon>
        <taxon>Metazoa</taxon>
        <taxon>Chordata</taxon>
        <taxon>Craniata</taxon>
        <taxon>Vertebrata</taxon>
        <taxon>Euteleostomi</taxon>
        <taxon>Archelosauria</taxon>
        <taxon>Archosauria</taxon>
        <taxon>Dinosauria</taxon>
        <taxon>Saurischia</taxon>
        <taxon>Theropoda</taxon>
        <taxon>Coelurosauria</taxon>
        <taxon>Aves</taxon>
        <taxon>Neognathae</taxon>
        <taxon>Neoaves</taxon>
        <taxon>Telluraves</taxon>
        <taxon>Australaves</taxon>
        <taxon>Psittaciformes</taxon>
        <taxon>Psittacidae</taxon>
        <taxon>Amazona</taxon>
    </lineage>
</organism>
<evidence type="ECO:0000313" key="2">
    <source>
        <dbReference type="Ensembl" id="ENSACOP00000020291.1"/>
    </source>
</evidence>
<dbReference type="SUPFAM" id="SSF47266">
    <property type="entry name" value="4-helical cytokines"/>
    <property type="match status" value="1"/>
</dbReference>
<dbReference type="AlphaFoldDB" id="A0A8B9GDZ3"/>
<name>A0A8B9GDZ3_9PSIT</name>
<dbReference type="Proteomes" id="UP000694522">
    <property type="component" value="Unplaced"/>
</dbReference>
<evidence type="ECO:0008006" key="4">
    <source>
        <dbReference type="Google" id="ProtNLM"/>
    </source>
</evidence>
<evidence type="ECO:0000313" key="3">
    <source>
        <dbReference type="Proteomes" id="UP000694522"/>
    </source>
</evidence>
<dbReference type="InterPro" id="IPR009079">
    <property type="entry name" value="4_helix_cytokine-like_core"/>
</dbReference>
<dbReference type="Gene3D" id="1.20.1250.10">
    <property type="match status" value="1"/>
</dbReference>
<reference evidence="2" key="1">
    <citation type="submission" date="2025-08" db="UniProtKB">
        <authorList>
            <consortium name="Ensembl"/>
        </authorList>
    </citation>
    <scope>IDENTIFICATION</scope>
</reference>
<accession>A0A8B9GDZ3</accession>
<evidence type="ECO:0000256" key="1">
    <source>
        <dbReference type="SAM" id="SignalP"/>
    </source>
</evidence>